<keyword evidence="2" id="KW-1185">Reference proteome</keyword>
<evidence type="ECO:0000313" key="1">
    <source>
        <dbReference type="EMBL" id="GGP66894.1"/>
    </source>
</evidence>
<organism evidence="1 2">
    <name type="scientific">Saccharothrix coeruleofusca</name>
    <dbReference type="NCBI Taxonomy" id="33919"/>
    <lineage>
        <taxon>Bacteria</taxon>
        <taxon>Bacillati</taxon>
        <taxon>Actinomycetota</taxon>
        <taxon>Actinomycetes</taxon>
        <taxon>Pseudonocardiales</taxon>
        <taxon>Pseudonocardiaceae</taxon>
        <taxon>Saccharothrix</taxon>
    </lineage>
</organism>
<dbReference type="EMBL" id="BMRG01000009">
    <property type="protein sequence ID" value="GGP66894.1"/>
    <property type="molecule type" value="Genomic_DNA"/>
</dbReference>
<dbReference type="Proteomes" id="UP000639606">
    <property type="component" value="Unassembled WGS sequence"/>
</dbReference>
<accession>A0A918APT8</accession>
<proteinExistence type="predicted"/>
<protein>
    <submittedName>
        <fullName evidence="1">Uncharacterized protein</fullName>
    </submittedName>
</protein>
<comment type="caution">
    <text evidence="1">The sequence shown here is derived from an EMBL/GenBank/DDBJ whole genome shotgun (WGS) entry which is preliminary data.</text>
</comment>
<name>A0A918APT8_9PSEU</name>
<reference evidence="1" key="1">
    <citation type="journal article" date="2014" name="Int. J. Syst. Evol. Microbiol.">
        <title>Complete genome sequence of Corynebacterium casei LMG S-19264T (=DSM 44701T), isolated from a smear-ripened cheese.</title>
        <authorList>
            <consortium name="US DOE Joint Genome Institute (JGI-PGF)"/>
            <person name="Walter F."/>
            <person name="Albersmeier A."/>
            <person name="Kalinowski J."/>
            <person name="Ruckert C."/>
        </authorList>
    </citation>
    <scope>NUCLEOTIDE SEQUENCE</scope>
    <source>
        <strain evidence="1">JCM 3313</strain>
    </source>
</reference>
<sequence>MYESGPVQVMAQVDISEDFSLSSTVCDEGEIVELAFSGGTEVLLSFTRRGFEQFREQWAEVLAKADARFEEYSKE</sequence>
<gene>
    <name evidence="1" type="ORF">GCM10010185_44660</name>
</gene>
<reference evidence="1" key="2">
    <citation type="submission" date="2020-09" db="EMBL/GenBank/DDBJ databases">
        <authorList>
            <person name="Sun Q."/>
            <person name="Ohkuma M."/>
        </authorList>
    </citation>
    <scope>NUCLEOTIDE SEQUENCE</scope>
    <source>
        <strain evidence="1">JCM 3313</strain>
    </source>
</reference>
<evidence type="ECO:0000313" key="2">
    <source>
        <dbReference type="Proteomes" id="UP000639606"/>
    </source>
</evidence>
<dbReference type="AlphaFoldDB" id="A0A918APT8"/>